<dbReference type="InterPro" id="IPR001870">
    <property type="entry name" value="B30.2/SPRY"/>
</dbReference>
<feature type="domain" description="B30.2/SPRY" evidence="1">
    <location>
        <begin position="1"/>
        <end position="138"/>
    </location>
</feature>
<dbReference type="PRINTS" id="PR01407">
    <property type="entry name" value="BUTYPHLNCDUF"/>
</dbReference>
<dbReference type="PANTHER" id="PTHR24103">
    <property type="entry name" value="E3 UBIQUITIN-PROTEIN LIGASE TRIM"/>
    <property type="match status" value="1"/>
</dbReference>
<accession>A0A0P7TX09</accession>
<sequence length="140" mass="15667">MLNPVTAYPFLIVSDDGKQVKRGEKTKLNISSPQRYDSAPRKGLFDMSPRIGYYAIWWSANQLRVLTSPLTKVKISSRLRRVGIYVDCEEGQVVFYNAKAGSAVYAFSGEEFSEKMLPLFGTGDKDVPLVLVTPETNIPE</sequence>
<dbReference type="EMBL" id="JARO02013911">
    <property type="protein sequence ID" value="KPP58460.1"/>
    <property type="molecule type" value="Genomic_DNA"/>
</dbReference>
<organism evidence="2 3">
    <name type="scientific">Scleropages formosus</name>
    <name type="common">Asian bonytongue</name>
    <name type="synonym">Osteoglossum formosum</name>
    <dbReference type="NCBI Taxonomy" id="113540"/>
    <lineage>
        <taxon>Eukaryota</taxon>
        <taxon>Metazoa</taxon>
        <taxon>Chordata</taxon>
        <taxon>Craniata</taxon>
        <taxon>Vertebrata</taxon>
        <taxon>Euteleostomi</taxon>
        <taxon>Actinopterygii</taxon>
        <taxon>Neopterygii</taxon>
        <taxon>Teleostei</taxon>
        <taxon>Osteoglossocephala</taxon>
        <taxon>Osteoglossomorpha</taxon>
        <taxon>Osteoglossiformes</taxon>
        <taxon>Osteoglossidae</taxon>
        <taxon>Scleropages</taxon>
    </lineage>
</organism>
<dbReference type="InterPro" id="IPR043136">
    <property type="entry name" value="B30.2/SPRY_sf"/>
</dbReference>
<gene>
    <name evidence="2" type="ORF">Z043_123711</name>
</gene>
<dbReference type="InterPro" id="IPR013320">
    <property type="entry name" value="ConA-like_dom_sf"/>
</dbReference>
<dbReference type="Gene3D" id="2.60.120.920">
    <property type="match status" value="1"/>
</dbReference>
<proteinExistence type="predicted"/>
<reference evidence="2 3" key="1">
    <citation type="submission" date="2015-08" db="EMBL/GenBank/DDBJ databases">
        <title>The genome of the Asian arowana (Scleropages formosus).</title>
        <authorList>
            <person name="Tan M.H."/>
            <person name="Gan H.M."/>
            <person name="Croft L.J."/>
            <person name="Austin C.M."/>
        </authorList>
    </citation>
    <scope>NUCLEOTIDE SEQUENCE [LARGE SCALE GENOMIC DNA]</scope>
    <source>
        <strain evidence="2">Aro1</strain>
    </source>
</reference>
<dbReference type="InterPro" id="IPR050143">
    <property type="entry name" value="TRIM/RBCC"/>
</dbReference>
<dbReference type="InterPro" id="IPR003879">
    <property type="entry name" value="Butyrophylin_SPRY"/>
</dbReference>
<name>A0A0P7TX09_SCLFO</name>
<dbReference type="SUPFAM" id="SSF49899">
    <property type="entry name" value="Concanavalin A-like lectins/glucanases"/>
    <property type="match status" value="1"/>
</dbReference>
<evidence type="ECO:0000313" key="3">
    <source>
        <dbReference type="Proteomes" id="UP000034805"/>
    </source>
</evidence>
<evidence type="ECO:0000259" key="1">
    <source>
        <dbReference type="PROSITE" id="PS50188"/>
    </source>
</evidence>
<dbReference type="Proteomes" id="UP000034805">
    <property type="component" value="Unassembled WGS sequence"/>
</dbReference>
<dbReference type="AlphaFoldDB" id="A0A0P7TX09"/>
<protein>
    <recommendedName>
        <fullName evidence="1">B30.2/SPRY domain-containing protein</fullName>
    </recommendedName>
</protein>
<evidence type="ECO:0000313" key="2">
    <source>
        <dbReference type="EMBL" id="KPP58460.1"/>
    </source>
</evidence>
<dbReference type="InterPro" id="IPR003877">
    <property type="entry name" value="SPRY_dom"/>
</dbReference>
<dbReference type="Pfam" id="PF00622">
    <property type="entry name" value="SPRY"/>
    <property type="match status" value="1"/>
</dbReference>
<comment type="caution">
    <text evidence="2">The sequence shown here is derived from an EMBL/GenBank/DDBJ whole genome shotgun (WGS) entry which is preliminary data.</text>
</comment>
<dbReference type="PROSITE" id="PS50188">
    <property type="entry name" value="B302_SPRY"/>
    <property type="match status" value="1"/>
</dbReference>